<evidence type="ECO:0000313" key="6">
    <source>
        <dbReference type="Proteomes" id="UP000822688"/>
    </source>
</evidence>
<keyword evidence="6" id="KW-1185">Reference proteome</keyword>
<keyword evidence="4" id="KW-0539">Nucleus</keyword>
<dbReference type="InterPro" id="IPR015300">
    <property type="entry name" value="DNA-bd_pseudobarrel_sf"/>
</dbReference>
<dbReference type="Proteomes" id="UP000822688">
    <property type="component" value="Chromosome V"/>
</dbReference>
<name>A0A8T0HPY2_CERPU</name>
<dbReference type="GO" id="GO:0003677">
    <property type="term" value="F:DNA binding"/>
    <property type="evidence" value="ECO:0007669"/>
    <property type="project" value="UniProtKB-KW"/>
</dbReference>
<dbReference type="EMBL" id="CM026426">
    <property type="protein sequence ID" value="KAG0572653.1"/>
    <property type="molecule type" value="Genomic_DNA"/>
</dbReference>
<proteinExistence type="predicted"/>
<evidence type="ECO:0000256" key="2">
    <source>
        <dbReference type="ARBA" id="ARBA00023125"/>
    </source>
</evidence>
<comment type="caution">
    <text evidence="5">The sequence shown here is derived from an EMBL/GenBank/DDBJ whole genome shotgun (WGS) entry which is preliminary data.</text>
</comment>
<gene>
    <name evidence="5" type="ORF">KC19_VG113900</name>
</gene>
<dbReference type="Gene3D" id="2.40.330.10">
    <property type="entry name" value="DNA-binding pseudobarrel domain"/>
    <property type="match status" value="1"/>
</dbReference>
<evidence type="ECO:0000256" key="3">
    <source>
        <dbReference type="ARBA" id="ARBA00023163"/>
    </source>
</evidence>
<dbReference type="AlphaFoldDB" id="A0A8T0HPY2"/>
<evidence type="ECO:0000256" key="1">
    <source>
        <dbReference type="ARBA" id="ARBA00023015"/>
    </source>
</evidence>
<reference evidence="5" key="1">
    <citation type="submission" date="2020-06" db="EMBL/GenBank/DDBJ databases">
        <title>WGS assembly of Ceratodon purpureus strain R40.</title>
        <authorList>
            <person name="Carey S.B."/>
            <person name="Jenkins J."/>
            <person name="Shu S."/>
            <person name="Lovell J.T."/>
            <person name="Sreedasyam A."/>
            <person name="Maumus F."/>
            <person name="Tiley G.P."/>
            <person name="Fernandez-Pozo N."/>
            <person name="Barry K."/>
            <person name="Chen C."/>
            <person name="Wang M."/>
            <person name="Lipzen A."/>
            <person name="Daum C."/>
            <person name="Saski C.A."/>
            <person name="Payton A.C."/>
            <person name="Mcbreen J.C."/>
            <person name="Conrad R.E."/>
            <person name="Kollar L.M."/>
            <person name="Olsson S."/>
            <person name="Huttunen S."/>
            <person name="Landis J.B."/>
            <person name="Wickett N.J."/>
            <person name="Johnson M.G."/>
            <person name="Rensing S.A."/>
            <person name="Grimwood J."/>
            <person name="Schmutz J."/>
            <person name="Mcdaniel S.F."/>
        </authorList>
    </citation>
    <scope>NUCLEOTIDE SEQUENCE</scope>
    <source>
        <strain evidence="5">R40</strain>
    </source>
</reference>
<dbReference type="SUPFAM" id="SSF101936">
    <property type="entry name" value="DNA-binding pseudobarrel domain"/>
    <property type="match status" value="1"/>
</dbReference>
<keyword evidence="1" id="KW-0805">Transcription regulation</keyword>
<keyword evidence="2" id="KW-0238">DNA-binding</keyword>
<evidence type="ECO:0000256" key="4">
    <source>
        <dbReference type="ARBA" id="ARBA00023242"/>
    </source>
</evidence>
<evidence type="ECO:0000313" key="5">
    <source>
        <dbReference type="EMBL" id="KAG0572653.1"/>
    </source>
</evidence>
<sequence length="183" mass="20516">MMNCQPSLPWTIHLFGAVYIKEVPPEFTSSTGWPGCPDCGIITSISTMKESPVRFERIGAVARSVGDGWSNFLKEHYIRKDKFVVFELVDERCLVAVVYPLPGTPEFTKTLRVSHSGHKNSAKLVCLPSLRENAKCHIVMAGPASREPTWTASALELFSRDRESRLFFRTSRDTVPPSAQDTR</sequence>
<organism evidence="5 6">
    <name type="scientific">Ceratodon purpureus</name>
    <name type="common">Fire moss</name>
    <name type="synonym">Dicranum purpureum</name>
    <dbReference type="NCBI Taxonomy" id="3225"/>
    <lineage>
        <taxon>Eukaryota</taxon>
        <taxon>Viridiplantae</taxon>
        <taxon>Streptophyta</taxon>
        <taxon>Embryophyta</taxon>
        <taxon>Bryophyta</taxon>
        <taxon>Bryophytina</taxon>
        <taxon>Bryopsida</taxon>
        <taxon>Dicranidae</taxon>
        <taxon>Pseudoditrichales</taxon>
        <taxon>Ditrichaceae</taxon>
        <taxon>Ceratodon</taxon>
    </lineage>
</organism>
<keyword evidence="3" id="KW-0804">Transcription</keyword>
<accession>A0A8T0HPY2</accession>
<protein>
    <submittedName>
        <fullName evidence="5">Uncharacterized protein</fullName>
    </submittedName>
</protein>